<name>A0AAN6UGW5_9PEZI</name>
<dbReference type="Proteomes" id="UP001304895">
    <property type="component" value="Unassembled WGS sequence"/>
</dbReference>
<protein>
    <submittedName>
        <fullName evidence="1">Uncharacterized protein</fullName>
    </submittedName>
</protein>
<feature type="non-terminal residue" evidence="1">
    <location>
        <position position="1"/>
    </location>
</feature>
<dbReference type="GO" id="GO:0003676">
    <property type="term" value="F:nucleic acid binding"/>
    <property type="evidence" value="ECO:0007669"/>
    <property type="project" value="InterPro"/>
</dbReference>
<gene>
    <name evidence="1" type="ORF">BT67DRAFT_384446</name>
</gene>
<reference evidence="1" key="2">
    <citation type="submission" date="2023-05" db="EMBL/GenBank/DDBJ databases">
        <authorList>
            <consortium name="Lawrence Berkeley National Laboratory"/>
            <person name="Steindorff A."/>
            <person name="Hensen N."/>
            <person name="Bonometti L."/>
            <person name="Westerberg I."/>
            <person name="Brannstrom I.O."/>
            <person name="Guillou S."/>
            <person name="Cros-Aarteil S."/>
            <person name="Calhoun S."/>
            <person name="Haridas S."/>
            <person name="Kuo A."/>
            <person name="Mondo S."/>
            <person name="Pangilinan J."/>
            <person name="Riley R."/>
            <person name="Labutti K."/>
            <person name="Andreopoulos B."/>
            <person name="Lipzen A."/>
            <person name="Chen C."/>
            <person name="Yanf M."/>
            <person name="Daum C."/>
            <person name="Ng V."/>
            <person name="Clum A."/>
            <person name="Ohm R."/>
            <person name="Martin F."/>
            <person name="Silar P."/>
            <person name="Natvig D."/>
            <person name="Lalanne C."/>
            <person name="Gautier V."/>
            <person name="Ament-Velasquez S.L."/>
            <person name="Kruys A."/>
            <person name="Hutchinson M.I."/>
            <person name="Powell A.J."/>
            <person name="Barry K."/>
            <person name="Miller A.N."/>
            <person name="Grigoriev I.V."/>
            <person name="Debuchy R."/>
            <person name="Gladieux P."/>
            <person name="Thoren M.H."/>
            <person name="Johannesson H."/>
        </authorList>
    </citation>
    <scope>NUCLEOTIDE SEQUENCE</scope>
    <source>
        <strain evidence="1">CBS 123565</strain>
    </source>
</reference>
<keyword evidence="2" id="KW-1185">Reference proteome</keyword>
<comment type="caution">
    <text evidence="1">The sequence shown here is derived from an EMBL/GenBank/DDBJ whole genome shotgun (WGS) entry which is preliminary data.</text>
</comment>
<dbReference type="Gene3D" id="3.30.420.10">
    <property type="entry name" value="Ribonuclease H-like superfamily/Ribonuclease H"/>
    <property type="match status" value="1"/>
</dbReference>
<dbReference type="EMBL" id="MU853415">
    <property type="protein sequence ID" value="KAK4132797.1"/>
    <property type="molecule type" value="Genomic_DNA"/>
</dbReference>
<organism evidence="1 2">
    <name type="scientific">Trichocladium antarcticum</name>
    <dbReference type="NCBI Taxonomy" id="1450529"/>
    <lineage>
        <taxon>Eukaryota</taxon>
        <taxon>Fungi</taxon>
        <taxon>Dikarya</taxon>
        <taxon>Ascomycota</taxon>
        <taxon>Pezizomycotina</taxon>
        <taxon>Sordariomycetes</taxon>
        <taxon>Sordariomycetidae</taxon>
        <taxon>Sordariales</taxon>
        <taxon>Chaetomiaceae</taxon>
        <taxon>Trichocladium</taxon>
    </lineage>
</organism>
<dbReference type="InterPro" id="IPR036397">
    <property type="entry name" value="RNaseH_sf"/>
</dbReference>
<sequence>ATIRYNVTSELVPCYSDLDSKRQGVTARVYKEILEEELLKLIDPNTIFIQDNAPIHTL</sequence>
<evidence type="ECO:0000313" key="2">
    <source>
        <dbReference type="Proteomes" id="UP001304895"/>
    </source>
</evidence>
<accession>A0AAN6UGW5</accession>
<evidence type="ECO:0000313" key="1">
    <source>
        <dbReference type="EMBL" id="KAK4132797.1"/>
    </source>
</evidence>
<proteinExistence type="predicted"/>
<dbReference type="AlphaFoldDB" id="A0AAN6UGW5"/>
<reference evidence="1" key="1">
    <citation type="journal article" date="2023" name="Mol. Phylogenet. Evol.">
        <title>Genome-scale phylogeny and comparative genomics of the fungal order Sordariales.</title>
        <authorList>
            <person name="Hensen N."/>
            <person name="Bonometti L."/>
            <person name="Westerberg I."/>
            <person name="Brannstrom I.O."/>
            <person name="Guillou S."/>
            <person name="Cros-Aarteil S."/>
            <person name="Calhoun S."/>
            <person name="Haridas S."/>
            <person name="Kuo A."/>
            <person name="Mondo S."/>
            <person name="Pangilinan J."/>
            <person name="Riley R."/>
            <person name="LaButti K."/>
            <person name="Andreopoulos B."/>
            <person name="Lipzen A."/>
            <person name="Chen C."/>
            <person name="Yan M."/>
            <person name="Daum C."/>
            <person name="Ng V."/>
            <person name="Clum A."/>
            <person name="Steindorff A."/>
            <person name="Ohm R.A."/>
            <person name="Martin F."/>
            <person name="Silar P."/>
            <person name="Natvig D.O."/>
            <person name="Lalanne C."/>
            <person name="Gautier V."/>
            <person name="Ament-Velasquez S.L."/>
            <person name="Kruys A."/>
            <person name="Hutchinson M.I."/>
            <person name="Powell A.J."/>
            <person name="Barry K."/>
            <person name="Miller A.N."/>
            <person name="Grigoriev I.V."/>
            <person name="Debuchy R."/>
            <person name="Gladieux P."/>
            <person name="Hiltunen Thoren M."/>
            <person name="Johannesson H."/>
        </authorList>
    </citation>
    <scope>NUCLEOTIDE SEQUENCE</scope>
    <source>
        <strain evidence="1">CBS 123565</strain>
    </source>
</reference>